<proteinExistence type="inferred from homology"/>
<reference evidence="8" key="1">
    <citation type="submission" date="2020-07" db="EMBL/GenBank/DDBJ databases">
        <title>Draft Genome Sequence of a Deep-Sea Yeast, Naganishia (Cryptococcus) liquefaciens strain N6.</title>
        <authorList>
            <person name="Han Y.W."/>
            <person name="Kajitani R."/>
            <person name="Morimoto H."/>
            <person name="Parhat M."/>
            <person name="Tsubouchi H."/>
            <person name="Bakenova O."/>
            <person name="Ogata M."/>
            <person name="Argunhan B."/>
            <person name="Aoki R."/>
            <person name="Kajiwara S."/>
            <person name="Itoh T."/>
            <person name="Iwasaki H."/>
        </authorList>
    </citation>
    <scope>NUCLEOTIDE SEQUENCE</scope>
    <source>
        <strain evidence="8">N6</strain>
    </source>
</reference>
<keyword evidence="4" id="KW-0539">Nucleus</keyword>
<name>A0A8H3YF51_9TREE</name>
<feature type="region of interest" description="Disordered" evidence="6">
    <location>
        <begin position="38"/>
        <end position="57"/>
    </location>
</feature>
<comment type="similarity">
    <text evidence="5">Belongs to the SDS22 family.</text>
</comment>
<dbReference type="InterPro" id="IPR001611">
    <property type="entry name" value="Leu-rich_rpt"/>
</dbReference>
<dbReference type="SMART" id="SM00369">
    <property type="entry name" value="LRR_TYP"/>
    <property type="match status" value="6"/>
</dbReference>
<dbReference type="EMBL" id="BLZA01000021">
    <property type="protein sequence ID" value="GHJ87325.1"/>
    <property type="molecule type" value="Genomic_DNA"/>
</dbReference>
<keyword evidence="3" id="KW-0677">Repeat</keyword>
<dbReference type="FunFam" id="3.80.10.10:FF:000055">
    <property type="entry name" value="Protein phosphatase 1 regulatory subunit 7"/>
    <property type="match status" value="1"/>
</dbReference>
<evidence type="ECO:0000256" key="5">
    <source>
        <dbReference type="ARBA" id="ARBA00023460"/>
    </source>
</evidence>
<dbReference type="Pfam" id="PF13855">
    <property type="entry name" value="LRR_8"/>
    <property type="match status" value="1"/>
</dbReference>
<evidence type="ECO:0000313" key="9">
    <source>
        <dbReference type="Proteomes" id="UP000620104"/>
    </source>
</evidence>
<dbReference type="GO" id="GO:0005634">
    <property type="term" value="C:nucleus"/>
    <property type="evidence" value="ECO:0007669"/>
    <property type="project" value="UniProtKB-SubCell"/>
</dbReference>
<evidence type="ECO:0000256" key="6">
    <source>
        <dbReference type="SAM" id="MobiDB-lite"/>
    </source>
</evidence>
<dbReference type="Proteomes" id="UP000620104">
    <property type="component" value="Unassembled WGS sequence"/>
</dbReference>
<dbReference type="PROSITE" id="PS51450">
    <property type="entry name" value="LRR"/>
    <property type="match status" value="7"/>
</dbReference>
<gene>
    <name evidence="8" type="ORF">NliqN6_3727</name>
</gene>
<feature type="compositionally biased region" description="Polar residues" evidence="6">
    <location>
        <begin position="1"/>
        <end position="10"/>
    </location>
</feature>
<comment type="subcellular location">
    <subcellularLocation>
        <location evidence="1">Nucleus</location>
    </subcellularLocation>
</comment>
<dbReference type="PANTHER" id="PTHR46652">
    <property type="entry name" value="LEUCINE-RICH REPEAT AND IQ DOMAIN-CONTAINING PROTEIN 1-RELATED"/>
    <property type="match status" value="1"/>
</dbReference>
<comment type="caution">
    <text evidence="8">The sequence shown here is derived from an EMBL/GenBank/DDBJ whole genome shotgun (WGS) entry which is preliminary data.</text>
</comment>
<evidence type="ECO:0000313" key="8">
    <source>
        <dbReference type="EMBL" id="GHJ87325.1"/>
    </source>
</evidence>
<evidence type="ECO:0000256" key="3">
    <source>
        <dbReference type="ARBA" id="ARBA00022737"/>
    </source>
</evidence>
<evidence type="ECO:0000256" key="1">
    <source>
        <dbReference type="ARBA" id="ARBA00004123"/>
    </source>
</evidence>
<dbReference type="Pfam" id="PF12799">
    <property type="entry name" value="LRR_4"/>
    <property type="match status" value="2"/>
</dbReference>
<dbReference type="SMART" id="SM00365">
    <property type="entry name" value="LRR_SD22"/>
    <property type="match status" value="9"/>
</dbReference>
<dbReference type="InterPro" id="IPR050836">
    <property type="entry name" value="SDS22/Internalin_LRR"/>
</dbReference>
<keyword evidence="2" id="KW-0433">Leucine-rich repeat</keyword>
<dbReference type="AlphaFoldDB" id="A0A8H3YF51"/>
<dbReference type="PANTHER" id="PTHR46652:SF3">
    <property type="entry name" value="LEUCINE-RICH REPEAT-CONTAINING PROTEIN 9"/>
    <property type="match status" value="1"/>
</dbReference>
<dbReference type="InterPro" id="IPR032675">
    <property type="entry name" value="LRR_dom_sf"/>
</dbReference>
<organism evidence="8 9">
    <name type="scientific">Naganishia liquefaciens</name>
    <dbReference type="NCBI Taxonomy" id="104408"/>
    <lineage>
        <taxon>Eukaryota</taxon>
        <taxon>Fungi</taxon>
        <taxon>Dikarya</taxon>
        <taxon>Basidiomycota</taxon>
        <taxon>Agaricomycotina</taxon>
        <taxon>Tremellomycetes</taxon>
        <taxon>Filobasidiales</taxon>
        <taxon>Filobasidiaceae</taxon>
        <taxon>Naganishia</taxon>
    </lineage>
</organism>
<sequence>MAVSENQTEAASFRNHGEGVATIEKPRARLGETELVQLHNSDSENEGQAVEVSGDGGDAFNDPDFLKDYPDDTTDLHLQHLRLSTENLLDLHFPRFGKHLQRLCLRQNNLTSPLPHEAFGELEALEELDMYDNKLGHRVQDKELSGCLNLTSLDLSFNNIRHPPTLTSQKHIRTLYLVQNKISKIEPGELDWAADTMTSLELGGNRIRVIENLERLTLLEELWLGKNKIRGLENLSTFKHLKILSLQSNRITKMENLEELESLEELYLSHNGLSKIEGLEKNLKLKTLDVGNNQISKIENISHLKNLEEFWASGNRIPDLKDLDSQLAVLPNLETVYLEYNPCQTEDRAGYRRKVILALPQVKQVDATYVRF</sequence>
<feature type="region of interest" description="Disordered" evidence="6">
    <location>
        <begin position="1"/>
        <end position="28"/>
    </location>
</feature>
<accession>A0A8H3YF51</accession>
<evidence type="ECO:0000259" key="7">
    <source>
        <dbReference type="SMART" id="SM00446"/>
    </source>
</evidence>
<dbReference type="InterPro" id="IPR003603">
    <property type="entry name" value="U2A'_phosphoprotein32A_C"/>
</dbReference>
<dbReference type="InterPro" id="IPR025875">
    <property type="entry name" value="Leu-rich_rpt_4"/>
</dbReference>
<dbReference type="InterPro" id="IPR003591">
    <property type="entry name" value="Leu-rich_rpt_typical-subtyp"/>
</dbReference>
<dbReference type="SMART" id="SM00446">
    <property type="entry name" value="LRRcap"/>
    <property type="match status" value="1"/>
</dbReference>
<dbReference type="OrthoDB" id="266138at2759"/>
<keyword evidence="9" id="KW-1185">Reference proteome</keyword>
<protein>
    <recommendedName>
        <fullName evidence="7">U2A'/phosphoprotein 32 family A C-terminal domain-containing protein</fullName>
    </recommendedName>
</protein>
<dbReference type="SUPFAM" id="SSF52058">
    <property type="entry name" value="L domain-like"/>
    <property type="match status" value="1"/>
</dbReference>
<dbReference type="Gene3D" id="3.80.10.10">
    <property type="entry name" value="Ribonuclease Inhibitor"/>
    <property type="match status" value="2"/>
</dbReference>
<feature type="domain" description="U2A'/phosphoprotein 32 family A C-terminal" evidence="7">
    <location>
        <begin position="348"/>
        <end position="366"/>
    </location>
</feature>
<evidence type="ECO:0000256" key="2">
    <source>
        <dbReference type="ARBA" id="ARBA00022614"/>
    </source>
</evidence>
<evidence type="ECO:0000256" key="4">
    <source>
        <dbReference type="ARBA" id="ARBA00023242"/>
    </source>
</evidence>